<evidence type="ECO:0000256" key="5">
    <source>
        <dbReference type="ARBA" id="ARBA00022786"/>
    </source>
</evidence>
<dbReference type="InterPro" id="IPR000569">
    <property type="entry name" value="HECT_dom"/>
</dbReference>
<accession>A0A2P6VQH1</accession>
<reference evidence="9 10" key="1">
    <citation type="journal article" date="2018" name="Plant J.">
        <title>Genome sequences of Chlorella sorokiniana UTEX 1602 and Micractinium conductrix SAG 241.80: implications to maltose excretion by a green alga.</title>
        <authorList>
            <person name="Arriola M.B."/>
            <person name="Velmurugan N."/>
            <person name="Zhang Y."/>
            <person name="Plunkett M.H."/>
            <person name="Hondzo H."/>
            <person name="Barney B.M."/>
        </authorList>
    </citation>
    <scope>NUCLEOTIDE SEQUENCE [LARGE SCALE GENOMIC DNA]</scope>
    <source>
        <strain evidence="9 10">SAG 241.80</strain>
    </source>
</reference>
<evidence type="ECO:0000256" key="6">
    <source>
        <dbReference type="PROSITE-ProRule" id="PRU00104"/>
    </source>
</evidence>
<keyword evidence="4" id="KW-0808">Transferase</keyword>
<dbReference type="Gene3D" id="3.30.2160.10">
    <property type="entry name" value="Hect, E3 ligase catalytic domain"/>
    <property type="match status" value="1"/>
</dbReference>
<evidence type="ECO:0000256" key="4">
    <source>
        <dbReference type="ARBA" id="ARBA00022679"/>
    </source>
</evidence>
<comment type="catalytic activity">
    <reaction evidence="1">
        <text>S-ubiquitinyl-[E2 ubiquitin-conjugating enzyme]-L-cysteine + [acceptor protein]-L-lysine = [E2 ubiquitin-conjugating enzyme]-L-cysteine + N(6)-ubiquitinyl-[acceptor protein]-L-lysine.</text>
        <dbReference type="EC" id="2.3.2.26"/>
    </reaction>
</comment>
<evidence type="ECO:0000256" key="1">
    <source>
        <dbReference type="ARBA" id="ARBA00000885"/>
    </source>
</evidence>
<dbReference type="Gene3D" id="3.90.1750.10">
    <property type="entry name" value="Hect, E3 ligase catalytic domains"/>
    <property type="match status" value="1"/>
</dbReference>
<dbReference type="GO" id="GO:0006511">
    <property type="term" value="P:ubiquitin-dependent protein catabolic process"/>
    <property type="evidence" value="ECO:0007669"/>
    <property type="project" value="TreeGrafter"/>
</dbReference>
<dbReference type="GO" id="GO:0016874">
    <property type="term" value="F:ligase activity"/>
    <property type="evidence" value="ECO:0007669"/>
    <property type="project" value="UniProtKB-KW"/>
</dbReference>
<dbReference type="PROSITE" id="PS50237">
    <property type="entry name" value="HECT"/>
    <property type="match status" value="1"/>
</dbReference>
<comment type="caution">
    <text evidence="9">The sequence shown here is derived from an EMBL/GenBank/DDBJ whole genome shotgun (WGS) entry which is preliminary data.</text>
</comment>
<dbReference type="GO" id="GO:0000209">
    <property type="term" value="P:protein polyubiquitination"/>
    <property type="evidence" value="ECO:0007669"/>
    <property type="project" value="TreeGrafter"/>
</dbReference>
<comment type="pathway">
    <text evidence="2">Protein modification; protein ubiquitination.</text>
</comment>
<dbReference type="InterPro" id="IPR035983">
    <property type="entry name" value="Hect_E3_ubiquitin_ligase"/>
</dbReference>
<keyword evidence="10" id="KW-1185">Reference proteome</keyword>
<gene>
    <name evidence="9" type="primary">g561</name>
    <name evidence="9" type="ORF">C2E20_0561</name>
</gene>
<dbReference type="Proteomes" id="UP000239649">
    <property type="component" value="Unassembled WGS sequence"/>
</dbReference>
<feature type="active site" description="Glycyl thioester intermediate" evidence="6">
    <location>
        <position position="865"/>
    </location>
</feature>
<dbReference type="GO" id="GO:0061630">
    <property type="term" value="F:ubiquitin protein ligase activity"/>
    <property type="evidence" value="ECO:0007669"/>
    <property type="project" value="UniProtKB-EC"/>
</dbReference>
<dbReference type="EMBL" id="LHPF02000001">
    <property type="protein sequence ID" value="PSC76332.1"/>
    <property type="molecule type" value="Genomic_DNA"/>
</dbReference>
<dbReference type="EC" id="2.3.2.26" evidence="3"/>
<dbReference type="InterPro" id="IPR050409">
    <property type="entry name" value="E3_ubiq-protein_ligase"/>
</dbReference>
<sequence>MSAPDSVAAPAPPGAAAPPAPPGAAAPPAALPFYQVFVRLPNSKSIVVEADASYSVGAVVGRALERSRFWRLEAHEVHITLGGRLLRPQTSLGQAGAGALATLCAQLRRPLPLYQIFVRMPNSKSIAVEADATYSVGVVVQRALECSDFWRLRPNEVRVMLGSRLLDLETSLGQAGAGASAMLCLTPNCAAVCARKKTELQEQLGSVVWQLQRLAQRGAALPDPGSKERAHIEQVLEAAMALLQSAAQPEDEHGAAQAVRSLADAGVLRTCMRLSVTRFCLTALLPALVPLVVAPPQGWSEAGQLAVDLIREVLEDFVGSGLHVVLPRSAVADRSCRALLHGICKCLNAQLAALVTGLAASRQPQSSWLGHMRCACSLLLNLLSAWRDVYGLALYRAYSTARQPNIFTMHDVLGAMQQGVEEAKRRIDAKQAAGAAGAGLDCTPPWLATLLSVCTEGMEVAALADGHVCGGAALLLPCLQALLRHPVMQEALADKSARVALADCVLWNPDLCDLLPVQLRLWFMRELSEGSGAERTQLFVRRDDLLESSVMKLRRLAPEYLTRHLLVRFKDEPGHGAGVTREWLALLVAQLFREDLGLFRRCPGNPLAVFVSSAAQYQDNHLRYLKVAGRVVGLALLHGVPLGCQLSAALYRGLGPVHQQACFDELEEVEPEVWRSCLAILNVHDAGELGLTFCLPCDQMGQSVEVPLGDNPDQPLTNENREAYVAAVAEHLLGERVQEEVAAVRQGVLDVLEVRRAGVMRDGGGGSPGELDVAQWRAAALCSGWPGWPGLGGGGGGGAAGEEPQVLRWFWLLLREMSPQQRSALLRFWTSLPCLPHGGFAALPMPPKIVRAPRDTHRLPVAHTCFFELALPDYADILILAGGLAEALAAAEGFGMA</sequence>
<dbReference type="SMART" id="SM00119">
    <property type="entry name" value="HECTc"/>
    <property type="match status" value="1"/>
</dbReference>
<dbReference type="PANTHER" id="PTHR11254">
    <property type="entry name" value="HECT DOMAIN UBIQUITIN-PROTEIN LIGASE"/>
    <property type="match status" value="1"/>
</dbReference>
<evidence type="ECO:0000256" key="7">
    <source>
        <dbReference type="SAM" id="MobiDB-lite"/>
    </source>
</evidence>
<dbReference type="Pfam" id="PF00632">
    <property type="entry name" value="HECT"/>
    <property type="match status" value="1"/>
</dbReference>
<dbReference type="OrthoDB" id="515028at2759"/>
<dbReference type="PANTHER" id="PTHR11254:SF67">
    <property type="entry name" value="E3 UBIQUITIN-PROTEIN LIGASE HUWE1"/>
    <property type="match status" value="1"/>
</dbReference>
<feature type="domain" description="HECT" evidence="8">
    <location>
        <begin position="557"/>
        <end position="897"/>
    </location>
</feature>
<evidence type="ECO:0000313" key="10">
    <source>
        <dbReference type="Proteomes" id="UP000239649"/>
    </source>
</evidence>
<evidence type="ECO:0000256" key="3">
    <source>
        <dbReference type="ARBA" id="ARBA00012485"/>
    </source>
</evidence>
<feature type="region of interest" description="Disordered" evidence="7">
    <location>
        <begin position="1"/>
        <end position="22"/>
    </location>
</feature>
<dbReference type="GO" id="GO:0005737">
    <property type="term" value="C:cytoplasm"/>
    <property type="evidence" value="ECO:0007669"/>
    <property type="project" value="TreeGrafter"/>
</dbReference>
<proteinExistence type="predicted"/>
<evidence type="ECO:0000259" key="8">
    <source>
        <dbReference type="PROSITE" id="PS50237"/>
    </source>
</evidence>
<name>A0A2P6VQH1_9CHLO</name>
<feature type="compositionally biased region" description="Pro residues" evidence="7">
    <location>
        <begin position="10"/>
        <end position="22"/>
    </location>
</feature>
<dbReference type="STRING" id="554055.A0A2P6VQH1"/>
<dbReference type="AlphaFoldDB" id="A0A2P6VQH1"/>
<protein>
    <recommendedName>
        <fullName evidence="3">HECT-type E3 ubiquitin transferase</fullName>
        <ecNumber evidence="3">2.3.2.26</ecNumber>
    </recommendedName>
</protein>
<organism evidence="9 10">
    <name type="scientific">Micractinium conductrix</name>
    <dbReference type="NCBI Taxonomy" id="554055"/>
    <lineage>
        <taxon>Eukaryota</taxon>
        <taxon>Viridiplantae</taxon>
        <taxon>Chlorophyta</taxon>
        <taxon>core chlorophytes</taxon>
        <taxon>Trebouxiophyceae</taxon>
        <taxon>Chlorellales</taxon>
        <taxon>Chlorellaceae</taxon>
        <taxon>Chlorella clade</taxon>
        <taxon>Micractinium</taxon>
    </lineage>
</organism>
<keyword evidence="5 6" id="KW-0833">Ubl conjugation pathway</keyword>
<dbReference type="SUPFAM" id="SSF56204">
    <property type="entry name" value="Hect, E3 ligase catalytic domain"/>
    <property type="match status" value="1"/>
</dbReference>
<evidence type="ECO:0000256" key="2">
    <source>
        <dbReference type="ARBA" id="ARBA00004906"/>
    </source>
</evidence>
<dbReference type="Gene3D" id="3.30.2410.10">
    <property type="entry name" value="Hect, E3 ligase catalytic domain"/>
    <property type="match status" value="1"/>
</dbReference>
<evidence type="ECO:0000313" key="9">
    <source>
        <dbReference type="EMBL" id="PSC76332.1"/>
    </source>
</evidence>